<dbReference type="Gene3D" id="1.10.10.410">
    <property type="match status" value="1"/>
</dbReference>
<evidence type="ECO:0000313" key="2">
    <source>
        <dbReference type="Proteomes" id="UP000034746"/>
    </source>
</evidence>
<protein>
    <recommendedName>
        <fullName evidence="3">GatB/YqeY domain-containing protein</fullName>
    </recommendedName>
</protein>
<dbReference type="Pfam" id="PF09424">
    <property type="entry name" value="YqeY"/>
    <property type="match status" value="1"/>
</dbReference>
<evidence type="ECO:0008006" key="3">
    <source>
        <dbReference type="Google" id="ProtNLM"/>
    </source>
</evidence>
<sequence length="133" mass="14659">MKEHREAELSTLRLLRAALKNRQIELLRELSDEDVLAIVRSQIKQIKDAIVSFEAGQRADLIEKAKAEIKVLEHYLPAPLSQEELVTIVRTALEAAGLSKKTDKGKAMGIAMKALAGRADGTQIKEVVETCLA</sequence>
<dbReference type="Gene3D" id="1.10.1510.10">
    <property type="entry name" value="Uncharacterised protein YqeY/AIM41 PF09424, N-terminal domain"/>
    <property type="match status" value="1"/>
</dbReference>
<dbReference type="EMBL" id="LCAU01000001">
    <property type="protein sequence ID" value="KKR98761.1"/>
    <property type="molecule type" value="Genomic_DNA"/>
</dbReference>
<dbReference type="Proteomes" id="UP000034746">
    <property type="component" value="Unassembled WGS sequence"/>
</dbReference>
<dbReference type="SUPFAM" id="SSF89095">
    <property type="entry name" value="GatB/YqeY motif"/>
    <property type="match status" value="1"/>
</dbReference>
<comment type="caution">
    <text evidence="1">The sequence shown here is derived from an EMBL/GenBank/DDBJ whole genome shotgun (WGS) entry which is preliminary data.</text>
</comment>
<dbReference type="PANTHER" id="PTHR28055:SF1">
    <property type="entry name" value="ALTERED INHERITANCE OF MITOCHONDRIA PROTEIN 41, MITOCHONDRIAL"/>
    <property type="match status" value="1"/>
</dbReference>
<dbReference type="AlphaFoldDB" id="A0A0G0VGK6"/>
<name>A0A0G0VGK6_9BACT</name>
<dbReference type="InterPro" id="IPR042184">
    <property type="entry name" value="YqeY/Aim41_N"/>
</dbReference>
<dbReference type="InterPro" id="IPR003789">
    <property type="entry name" value="Asn/Gln_tRNA_amidoTrase-B-like"/>
</dbReference>
<accession>A0A0G0VGK6</accession>
<dbReference type="PANTHER" id="PTHR28055">
    <property type="entry name" value="ALTERED INHERITANCE OF MITOCHONDRIA PROTEIN 41, MITOCHONDRIAL"/>
    <property type="match status" value="1"/>
</dbReference>
<dbReference type="InterPro" id="IPR019004">
    <property type="entry name" value="YqeY/Aim41"/>
</dbReference>
<dbReference type="InterPro" id="IPR023168">
    <property type="entry name" value="GatB_Yqey_C_2"/>
</dbReference>
<reference evidence="1 2" key="1">
    <citation type="journal article" date="2015" name="Nature">
        <title>rRNA introns, odd ribosomes, and small enigmatic genomes across a large radiation of phyla.</title>
        <authorList>
            <person name="Brown C.T."/>
            <person name="Hug L.A."/>
            <person name="Thomas B.C."/>
            <person name="Sharon I."/>
            <person name="Castelle C.J."/>
            <person name="Singh A."/>
            <person name="Wilkins M.J."/>
            <person name="Williams K.H."/>
            <person name="Banfield J.F."/>
        </authorList>
    </citation>
    <scope>NUCLEOTIDE SEQUENCE [LARGE SCALE GENOMIC DNA]</scope>
</reference>
<proteinExistence type="predicted"/>
<evidence type="ECO:0000313" key="1">
    <source>
        <dbReference type="EMBL" id="KKR98761.1"/>
    </source>
</evidence>
<gene>
    <name evidence="1" type="ORF">UU48_C0001G0116</name>
</gene>
<dbReference type="GO" id="GO:0016884">
    <property type="term" value="F:carbon-nitrogen ligase activity, with glutamine as amido-N-donor"/>
    <property type="evidence" value="ECO:0007669"/>
    <property type="project" value="InterPro"/>
</dbReference>
<organism evidence="1 2">
    <name type="scientific">Candidatus Uhrbacteria bacterium GW2011_GWF2_41_16</name>
    <dbReference type="NCBI Taxonomy" id="1618997"/>
    <lineage>
        <taxon>Bacteria</taxon>
        <taxon>Candidatus Uhriibacteriota</taxon>
    </lineage>
</organism>